<evidence type="ECO:0000313" key="2">
    <source>
        <dbReference type="EMBL" id="GGO90210.1"/>
    </source>
</evidence>
<proteinExistence type="predicted"/>
<reference evidence="2" key="2">
    <citation type="submission" date="2020-09" db="EMBL/GenBank/DDBJ databases">
        <authorList>
            <person name="Sun Q."/>
            <person name="Zhou Y."/>
        </authorList>
    </citation>
    <scope>NUCLEOTIDE SEQUENCE</scope>
    <source>
        <strain evidence="2">CGMCC 4.7201</strain>
    </source>
</reference>
<gene>
    <name evidence="2" type="ORF">GCM10012280_35210</name>
</gene>
<dbReference type="AlphaFoldDB" id="A0A917ZRV3"/>
<organism evidence="2 3">
    <name type="scientific">Wenjunlia tyrosinilytica</name>
    <dbReference type="NCBI Taxonomy" id="1544741"/>
    <lineage>
        <taxon>Bacteria</taxon>
        <taxon>Bacillati</taxon>
        <taxon>Actinomycetota</taxon>
        <taxon>Actinomycetes</taxon>
        <taxon>Kitasatosporales</taxon>
        <taxon>Streptomycetaceae</taxon>
        <taxon>Wenjunlia</taxon>
    </lineage>
</organism>
<reference evidence="2" key="1">
    <citation type="journal article" date="2014" name="Int. J. Syst. Evol. Microbiol.">
        <title>Complete genome sequence of Corynebacterium casei LMG S-19264T (=DSM 44701T), isolated from a smear-ripened cheese.</title>
        <authorList>
            <consortium name="US DOE Joint Genome Institute (JGI-PGF)"/>
            <person name="Walter F."/>
            <person name="Albersmeier A."/>
            <person name="Kalinowski J."/>
            <person name="Ruckert C."/>
        </authorList>
    </citation>
    <scope>NUCLEOTIDE SEQUENCE</scope>
    <source>
        <strain evidence="2">CGMCC 4.7201</strain>
    </source>
</reference>
<dbReference type="Proteomes" id="UP000641932">
    <property type="component" value="Unassembled WGS sequence"/>
</dbReference>
<protein>
    <recommendedName>
        <fullName evidence="4">Cytochrome C oxidase subunit I</fullName>
    </recommendedName>
</protein>
<evidence type="ECO:0000256" key="1">
    <source>
        <dbReference type="SAM" id="Phobius"/>
    </source>
</evidence>
<sequence length="115" mass="12827">MDSRQEIAAGIAQLEGYLLCQTEIANARAEAEAFARRLPWLTTSQHEEVVALYSRERVELSRRVLRGVADRCRSLRGEYEARYAQLRARLLCVTVATVLAALAACVCALLFTRVG</sequence>
<keyword evidence="3" id="KW-1185">Reference proteome</keyword>
<comment type="caution">
    <text evidence="2">The sequence shown here is derived from an EMBL/GenBank/DDBJ whole genome shotgun (WGS) entry which is preliminary data.</text>
</comment>
<dbReference type="EMBL" id="BMMS01000014">
    <property type="protein sequence ID" value="GGO90210.1"/>
    <property type="molecule type" value="Genomic_DNA"/>
</dbReference>
<evidence type="ECO:0008006" key="4">
    <source>
        <dbReference type="Google" id="ProtNLM"/>
    </source>
</evidence>
<feature type="transmembrane region" description="Helical" evidence="1">
    <location>
        <begin position="90"/>
        <end position="111"/>
    </location>
</feature>
<keyword evidence="1" id="KW-0812">Transmembrane</keyword>
<evidence type="ECO:0000313" key="3">
    <source>
        <dbReference type="Proteomes" id="UP000641932"/>
    </source>
</evidence>
<dbReference type="RefSeq" id="WP_189132638.1">
    <property type="nucleotide sequence ID" value="NZ_BMMS01000014.1"/>
</dbReference>
<keyword evidence="1" id="KW-1133">Transmembrane helix</keyword>
<name>A0A917ZRV3_9ACTN</name>
<keyword evidence="1" id="KW-0472">Membrane</keyword>
<accession>A0A917ZRV3</accession>